<sequence>MDPAGEADGLAHVVLGQRGAGVRAVGVHVGSPLEAAGKLGADTPRGGAEVKGMGG</sequence>
<name>A0A1U7D2V6_9RHOB</name>
<dbReference type="STRING" id="1229727.Ga0080559_TMP1701"/>
<feature type="region of interest" description="Disordered" evidence="1">
    <location>
        <begin position="35"/>
        <end position="55"/>
    </location>
</feature>
<dbReference type="Proteomes" id="UP000186559">
    <property type="component" value="Chromosome"/>
</dbReference>
<evidence type="ECO:0000256" key="1">
    <source>
        <dbReference type="SAM" id="MobiDB-lite"/>
    </source>
</evidence>
<gene>
    <name evidence="2" type="ORF">Ga0080559_TMP1701</name>
</gene>
<protein>
    <submittedName>
        <fullName evidence="2">Uncharacterized protein</fullName>
    </submittedName>
</protein>
<evidence type="ECO:0000313" key="2">
    <source>
        <dbReference type="EMBL" id="APX22497.1"/>
    </source>
</evidence>
<accession>A0A1U7D2V6</accession>
<dbReference type="EMBL" id="CP014796">
    <property type="protein sequence ID" value="APX22497.1"/>
    <property type="molecule type" value="Genomic_DNA"/>
</dbReference>
<organism evidence="2 3">
    <name type="scientific">Salipiger profundus</name>
    <dbReference type="NCBI Taxonomy" id="1229727"/>
    <lineage>
        <taxon>Bacteria</taxon>
        <taxon>Pseudomonadati</taxon>
        <taxon>Pseudomonadota</taxon>
        <taxon>Alphaproteobacteria</taxon>
        <taxon>Rhodobacterales</taxon>
        <taxon>Roseobacteraceae</taxon>
        <taxon>Salipiger</taxon>
    </lineage>
</organism>
<reference evidence="2 3" key="1">
    <citation type="submission" date="2016-03" db="EMBL/GenBank/DDBJ databases">
        <title>Deep-sea bacteria in the southern Pacific.</title>
        <authorList>
            <person name="Tang K."/>
        </authorList>
    </citation>
    <scope>NUCLEOTIDE SEQUENCE [LARGE SCALE GENOMIC DNA]</scope>
    <source>
        <strain evidence="2 3">JLT2016</strain>
    </source>
</reference>
<keyword evidence="3" id="KW-1185">Reference proteome</keyword>
<dbReference type="KEGG" id="tpro:Ga0080559_TMP1701"/>
<evidence type="ECO:0000313" key="3">
    <source>
        <dbReference type="Proteomes" id="UP000186559"/>
    </source>
</evidence>
<dbReference type="AlphaFoldDB" id="A0A1U7D2V6"/>
<proteinExistence type="predicted"/>